<dbReference type="eggNOG" id="COG4932">
    <property type="taxonomic scope" value="Bacteria"/>
</dbReference>
<dbReference type="Proteomes" id="UP000013785">
    <property type="component" value="Unassembled WGS sequence"/>
</dbReference>
<feature type="domain" description="Ig-like" evidence="6">
    <location>
        <begin position="581"/>
        <end position="635"/>
    </location>
</feature>
<dbReference type="HOGENOM" id="CLU_324600_0_0_9"/>
<accession>R3WI75</accession>
<dbReference type="Gene3D" id="3.80.10.10">
    <property type="entry name" value="Ribonuclease Inhibitor"/>
    <property type="match status" value="1"/>
</dbReference>
<reference evidence="7 8" key="1">
    <citation type="submission" date="2013-02" db="EMBL/GenBank/DDBJ databases">
        <title>The Genome Sequence of Enterococcus phoeniculicola BAA-412.</title>
        <authorList>
            <consortium name="The Broad Institute Genome Sequencing Platform"/>
            <consortium name="The Broad Institute Genome Sequencing Center for Infectious Disease"/>
            <person name="Earl A.M."/>
            <person name="Gilmore M.S."/>
            <person name="Lebreton F."/>
            <person name="Walker B."/>
            <person name="Young S.K."/>
            <person name="Zeng Q."/>
            <person name="Gargeya S."/>
            <person name="Fitzgerald M."/>
            <person name="Haas B."/>
            <person name="Abouelleil A."/>
            <person name="Alvarado L."/>
            <person name="Arachchi H.M."/>
            <person name="Berlin A.M."/>
            <person name="Chapman S.B."/>
            <person name="Dewar J."/>
            <person name="Goldberg J."/>
            <person name="Griggs A."/>
            <person name="Gujja S."/>
            <person name="Hansen M."/>
            <person name="Howarth C."/>
            <person name="Imamovic A."/>
            <person name="Larimer J."/>
            <person name="McCowan C."/>
            <person name="Murphy C."/>
            <person name="Neiman D."/>
            <person name="Pearson M."/>
            <person name="Priest M."/>
            <person name="Roberts A."/>
            <person name="Saif S."/>
            <person name="Shea T."/>
            <person name="Sisk P."/>
            <person name="Sykes S."/>
            <person name="Wortman J."/>
            <person name="Nusbaum C."/>
            <person name="Birren B."/>
        </authorList>
    </citation>
    <scope>NUCLEOTIDE SEQUENCE [LARGE SCALE GENOMIC DNA]</scope>
    <source>
        <strain evidence="7 8">ATCC BAA-412</strain>
    </source>
</reference>
<dbReference type="InterPro" id="IPR032675">
    <property type="entry name" value="LRR_dom_sf"/>
</dbReference>
<dbReference type="EMBL" id="AJAT01000009">
    <property type="protein sequence ID" value="EOL47147.1"/>
    <property type="molecule type" value="Genomic_DNA"/>
</dbReference>
<dbReference type="InterPro" id="IPR022038">
    <property type="entry name" value="Ig-like_bact"/>
</dbReference>
<evidence type="ECO:0000256" key="2">
    <source>
        <dbReference type="SAM" id="MobiDB-lite"/>
    </source>
</evidence>
<organism evidence="7 8">
    <name type="scientific">Enterococcus phoeniculicola ATCC BAA-412</name>
    <dbReference type="NCBI Taxonomy" id="1158610"/>
    <lineage>
        <taxon>Bacteria</taxon>
        <taxon>Bacillati</taxon>
        <taxon>Bacillota</taxon>
        <taxon>Bacilli</taxon>
        <taxon>Lactobacillales</taxon>
        <taxon>Enterococcaceae</taxon>
        <taxon>Enterococcus</taxon>
    </lineage>
</organism>
<evidence type="ECO:0000256" key="3">
    <source>
        <dbReference type="SAM" id="Phobius"/>
    </source>
</evidence>
<feature type="compositionally biased region" description="Basic and acidic residues" evidence="2">
    <location>
        <begin position="980"/>
        <end position="991"/>
    </location>
</feature>
<dbReference type="RefSeq" id="WP_010767351.1">
    <property type="nucleotide sequence ID" value="NZ_ASWE01000004.1"/>
</dbReference>
<dbReference type="InterPro" id="IPR013783">
    <property type="entry name" value="Ig-like_fold"/>
</dbReference>
<keyword evidence="3" id="KW-0812">Transmembrane</keyword>
<evidence type="ECO:0000259" key="5">
    <source>
        <dbReference type="Pfam" id="PF06458"/>
    </source>
</evidence>
<feature type="domain" description="Ig-like" evidence="6">
    <location>
        <begin position="349"/>
        <end position="416"/>
    </location>
</feature>
<feature type="domain" description="MucBP" evidence="5">
    <location>
        <begin position="912"/>
        <end position="973"/>
    </location>
</feature>
<keyword evidence="3" id="KW-0472">Membrane</keyword>
<proteinExistence type="predicted"/>
<feature type="region of interest" description="Disordered" evidence="2">
    <location>
        <begin position="58"/>
        <end position="125"/>
    </location>
</feature>
<dbReference type="eggNOG" id="COG4886">
    <property type="taxonomic scope" value="Bacteria"/>
</dbReference>
<evidence type="ECO:0000256" key="4">
    <source>
        <dbReference type="SAM" id="SignalP"/>
    </source>
</evidence>
<feature type="domain" description="MucBP" evidence="5">
    <location>
        <begin position="669"/>
        <end position="734"/>
    </location>
</feature>
<feature type="domain" description="Ig-like" evidence="6">
    <location>
        <begin position="497"/>
        <end position="550"/>
    </location>
</feature>
<comment type="caution">
    <text evidence="7">The sequence shown here is derived from an EMBL/GenBank/DDBJ whole genome shotgun (WGS) entry which is preliminary data.</text>
</comment>
<dbReference type="AlphaFoldDB" id="R3WI75"/>
<keyword evidence="8" id="KW-1185">Reference proteome</keyword>
<dbReference type="Gene3D" id="2.60.40.10">
    <property type="entry name" value="Immunoglobulins"/>
    <property type="match status" value="5"/>
</dbReference>
<feature type="domain" description="MucBP" evidence="5">
    <location>
        <begin position="1002"/>
        <end position="1033"/>
    </location>
</feature>
<feature type="domain" description="MucBP" evidence="5">
    <location>
        <begin position="421"/>
        <end position="490"/>
    </location>
</feature>
<feature type="compositionally biased region" description="Basic and acidic residues" evidence="2">
    <location>
        <begin position="84"/>
        <end position="116"/>
    </location>
</feature>
<evidence type="ECO:0000256" key="1">
    <source>
        <dbReference type="ARBA" id="ARBA00022737"/>
    </source>
</evidence>
<feature type="transmembrane region" description="Helical" evidence="3">
    <location>
        <begin position="1049"/>
        <end position="1068"/>
    </location>
</feature>
<evidence type="ECO:0000313" key="8">
    <source>
        <dbReference type="Proteomes" id="UP000013785"/>
    </source>
</evidence>
<feature type="compositionally biased region" description="Basic and acidic residues" evidence="2">
    <location>
        <begin position="59"/>
        <end position="70"/>
    </location>
</feature>
<evidence type="ECO:0008006" key="9">
    <source>
        <dbReference type="Google" id="ProtNLM"/>
    </source>
</evidence>
<dbReference type="SUPFAM" id="SSF52058">
    <property type="entry name" value="L domain-like"/>
    <property type="match status" value="1"/>
</dbReference>
<sequence length="1079" mass="120345">MKKTTTFMMLGLLLSTNIVPLIATAQTIEENATQPSDVENVTTVESSTVFPNQVDSSEMIEKEESNETHSEATATVASSDEIEVINKEEVNKEEVNKKEDRATPPEQELKEERSLPTEEEQESIDSWMPDKNLQKAISEVIKVPVESMTKKDMLKVKTLYLSSKNIYSLKGLEYATNLGGDVGFNYNHISDISPLFNLKITYLRLAGNNISDVQQFLNMPYLTSLIIPENHVKDLSPIQGSNYTTIAALDQTIYLDEKTVFPDEEVGTTAGIVRPNGDQITSFTGMTTYDAQSDYLSWQLTGGKPKTVNAKWDDSVWVRAHYNAKGTGYAGFSGKYIQPLQYKDDQTAINVHDSIVYIGDSWDPKENFDSAFDREGNQVDYSEILVDDSNVNLSKPGIYKVTYTYKGKSVTAVLTVKDKSKVSVHYMNEQGAEIHKSQTLLGKPKETYDTSQAPYFIQQIDDYYVDTQNLPTNRSGEFTDVAQTVIYKYKKDVSLLSVHNTTLTVGDTWKEEDNFDKAVDIWGNPVSFNQLTHSGTVDTTTAGVYKVVYEQSVPEIIESKVEGKHFATAMITVLPKDETHVKVHDSQLTVGDSWKAEDNFDYAKDFYGNDIPLSAIQVTGNVDTMTPGEYQVTYSQYVLNIFMRGLTEGKYEATATITVKEKEVVPAAPVTVKYQDEKGNTLHEEKTISGLVGEAYDATTSEYQLSIEGYILTGVSDNVKGTLSEKNQEVIYTYIKDLSQVSVHDSEITVGDAWKAEDNFDRAIDESGEEVSFEQIIVTGQVDTNTAGSYKVHYQLPKTIESRQSATEAIATITVLPKDETHVKVHDSQLTVGDSWKAEDNFDYAKDFYGNDIPLSAIQVTGNVDTMTPGEYQVTYSQYVLNIFTRGLTEGKYEATATITVKEKEVVPAASVTVKYQDEKGNTLHEEKTISGLVGETYVAEELELEGYRFVRVIGNEKGMFTNQEQLVIYVYEKVRDDETTVDTGESKTPDETTGSQSDKGNVIIHYTDEEGNSLVKDKVITGTVGSSYETKPISFLPKTGESQVLSSIFTKIGIGILVIIMGIWGFFKRESIKEKNDR</sequence>
<feature type="signal peptide" evidence="4">
    <location>
        <begin position="1"/>
        <end position="25"/>
    </location>
</feature>
<feature type="chain" id="PRO_5004370107" description="LPXTG-domain-containing protein cell wall anchor domain" evidence="4">
    <location>
        <begin position="26"/>
        <end position="1079"/>
    </location>
</feature>
<evidence type="ECO:0000259" key="6">
    <source>
        <dbReference type="Pfam" id="PF07523"/>
    </source>
</evidence>
<dbReference type="PATRIC" id="fig|1158610.3.peg.652"/>
<evidence type="ECO:0000313" key="7">
    <source>
        <dbReference type="EMBL" id="EOL47147.1"/>
    </source>
</evidence>
<dbReference type="Gene3D" id="3.10.20.320">
    <property type="entry name" value="Putative peptidoglycan bound protein (lpxtg motif)"/>
    <property type="match status" value="4"/>
</dbReference>
<gene>
    <name evidence="7" type="ORF">UC3_00678</name>
</gene>
<feature type="domain" description="Ig-like" evidence="6">
    <location>
        <begin position="741"/>
        <end position="798"/>
    </location>
</feature>
<protein>
    <recommendedName>
        <fullName evidence="9">LPXTG-domain-containing protein cell wall anchor domain</fullName>
    </recommendedName>
</protein>
<dbReference type="Pfam" id="PF06458">
    <property type="entry name" value="MucBP"/>
    <property type="match status" value="4"/>
</dbReference>
<keyword evidence="4" id="KW-0732">Signal</keyword>
<dbReference type="InterPro" id="IPR009459">
    <property type="entry name" value="MucBP_dom"/>
</dbReference>
<dbReference type="OrthoDB" id="2323731at2"/>
<keyword evidence="1" id="KW-0677">Repeat</keyword>
<feature type="region of interest" description="Disordered" evidence="2">
    <location>
        <begin position="980"/>
        <end position="999"/>
    </location>
</feature>
<keyword evidence="3" id="KW-1133">Transmembrane helix</keyword>
<name>R3WI75_9ENTE</name>
<dbReference type="Pfam" id="PF07523">
    <property type="entry name" value="Big_3"/>
    <property type="match status" value="5"/>
</dbReference>
<feature type="domain" description="Ig-like" evidence="6">
    <location>
        <begin position="823"/>
        <end position="877"/>
    </location>
</feature>